<evidence type="ECO:0000313" key="2">
    <source>
        <dbReference type="Proteomes" id="UP000010321"/>
    </source>
</evidence>
<name>A0ABP2KSV4_9BACE</name>
<sequence length="50" mass="5978">MIINRLTIFNPTKVFQNRKRMKNYHTFVSQLTPIVKSKKYNQYDTNGTQA</sequence>
<reference evidence="1 2" key="1">
    <citation type="submission" date="2011-02" db="EMBL/GenBank/DDBJ databases">
        <authorList>
            <person name="Weinstock G."/>
            <person name="Sodergren E."/>
            <person name="Clifton S."/>
            <person name="Fulton L."/>
            <person name="Fulton B."/>
            <person name="Courtney L."/>
            <person name="Fronick C."/>
            <person name="Harrison M."/>
            <person name="Strong C."/>
            <person name="Farmer C."/>
            <person name="Delahaunty K."/>
            <person name="Markovic C."/>
            <person name="Hall O."/>
            <person name="Minx P."/>
            <person name="Tomlinson C."/>
            <person name="Mitreva M."/>
            <person name="Hou S."/>
            <person name="Chen J."/>
            <person name="Wollam A."/>
            <person name="Pepin K.H."/>
            <person name="Johnson M."/>
            <person name="Bhonagiri V."/>
            <person name="Zhang X."/>
            <person name="Suruliraj S."/>
            <person name="Warren W."/>
            <person name="Chinwalla A."/>
            <person name="Mardis E.R."/>
            <person name="Wilson R.K."/>
        </authorList>
    </citation>
    <scope>NUCLEOTIDE SEQUENCE [LARGE SCALE GENOMIC DNA]</scope>
    <source>
        <strain evidence="1 2">YIT 12056</strain>
    </source>
</reference>
<evidence type="ECO:0000313" key="1">
    <source>
        <dbReference type="EMBL" id="EGF52389.1"/>
    </source>
</evidence>
<dbReference type="EMBL" id="AFBM01000016">
    <property type="protein sequence ID" value="EGF52389.1"/>
    <property type="molecule type" value="Genomic_DNA"/>
</dbReference>
<organism evidence="1 2">
    <name type="scientific">Bacteroides clarus YIT 12056</name>
    <dbReference type="NCBI Taxonomy" id="762984"/>
    <lineage>
        <taxon>Bacteria</taxon>
        <taxon>Pseudomonadati</taxon>
        <taxon>Bacteroidota</taxon>
        <taxon>Bacteroidia</taxon>
        <taxon>Bacteroidales</taxon>
        <taxon>Bacteroidaceae</taxon>
        <taxon>Bacteroides</taxon>
    </lineage>
</organism>
<keyword evidence="2" id="KW-1185">Reference proteome</keyword>
<comment type="caution">
    <text evidence="1">The sequence shown here is derived from an EMBL/GenBank/DDBJ whole genome shotgun (WGS) entry which is preliminary data.</text>
</comment>
<dbReference type="Proteomes" id="UP000010321">
    <property type="component" value="Unassembled WGS sequence"/>
</dbReference>
<protein>
    <submittedName>
        <fullName evidence="1">Uncharacterized protein</fullName>
    </submittedName>
</protein>
<gene>
    <name evidence="1" type="ORF">HMPREF9445_01620</name>
</gene>
<accession>A0ABP2KSV4</accession>
<proteinExistence type="predicted"/>